<dbReference type="Gene3D" id="2.30.290.10">
    <property type="entry name" value="BH3618-like"/>
    <property type="match status" value="1"/>
</dbReference>
<dbReference type="OrthoDB" id="3268119at2"/>
<evidence type="ECO:0000313" key="5">
    <source>
        <dbReference type="Proteomes" id="UP000293995"/>
    </source>
</evidence>
<keyword evidence="3" id="KW-0810">Translation regulation</keyword>
<sequence>MSAVLTFLAPPPGFAPHTDFVLDPVDGADGLFALHATAQPGLRVHLVDPRTVGEEYAPVLPDDQVAALALASPDDALLLVIARPTDEGVSVNLMAPVVVNARSGAAVQVILEDQGFSVRALLT</sequence>
<proteinExistence type="predicted"/>
<evidence type="ECO:0000256" key="2">
    <source>
        <dbReference type="ARBA" id="ARBA00022795"/>
    </source>
</evidence>
<dbReference type="InterPro" id="IPR003775">
    <property type="entry name" value="Flagellar_assembly_factor_FliW"/>
</dbReference>
<dbReference type="PANTHER" id="PTHR39190:SF1">
    <property type="entry name" value="FLAGELLAR ASSEMBLY FACTOR FLIW"/>
    <property type="match status" value="1"/>
</dbReference>
<keyword evidence="4" id="KW-0282">Flagellum</keyword>
<dbReference type="PANTHER" id="PTHR39190">
    <property type="entry name" value="FLAGELLAR ASSEMBLY FACTOR FLIW"/>
    <property type="match status" value="1"/>
</dbReference>
<organism evidence="4 5">
    <name type="scientific">Microbacterium protaetiae</name>
    <dbReference type="NCBI Taxonomy" id="2509458"/>
    <lineage>
        <taxon>Bacteria</taxon>
        <taxon>Bacillati</taxon>
        <taxon>Actinomycetota</taxon>
        <taxon>Actinomycetes</taxon>
        <taxon>Micrococcales</taxon>
        <taxon>Microbacteriaceae</taxon>
        <taxon>Microbacterium</taxon>
    </lineage>
</organism>
<dbReference type="GO" id="GO:0044780">
    <property type="term" value="P:bacterial-type flagellum assembly"/>
    <property type="evidence" value="ECO:0007669"/>
    <property type="project" value="InterPro"/>
</dbReference>
<gene>
    <name evidence="4" type="ORF">ET475_08860</name>
</gene>
<dbReference type="EMBL" id="CP035494">
    <property type="protein sequence ID" value="QAY60088.1"/>
    <property type="molecule type" value="Genomic_DNA"/>
</dbReference>
<keyword evidence="5" id="KW-1185">Reference proteome</keyword>
<dbReference type="Pfam" id="PF02623">
    <property type="entry name" value="FliW"/>
    <property type="match status" value="1"/>
</dbReference>
<evidence type="ECO:0000256" key="1">
    <source>
        <dbReference type="ARBA" id="ARBA00022490"/>
    </source>
</evidence>
<keyword evidence="2" id="KW-1005">Bacterial flagellum biogenesis</keyword>
<dbReference type="GO" id="GO:0006417">
    <property type="term" value="P:regulation of translation"/>
    <property type="evidence" value="ECO:0007669"/>
    <property type="project" value="UniProtKB-KW"/>
</dbReference>
<keyword evidence="4" id="KW-0966">Cell projection</keyword>
<dbReference type="InterPro" id="IPR024046">
    <property type="entry name" value="Flagellar_assmbl_FliW_dom_sf"/>
</dbReference>
<dbReference type="SUPFAM" id="SSF141457">
    <property type="entry name" value="BH3618-like"/>
    <property type="match status" value="1"/>
</dbReference>
<protein>
    <submittedName>
        <fullName evidence="4">Flagellar assembly protein FliW</fullName>
    </submittedName>
</protein>
<accession>A0A4P6EQ82</accession>
<evidence type="ECO:0000256" key="3">
    <source>
        <dbReference type="ARBA" id="ARBA00022845"/>
    </source>
</evidence>
<dbReference type="AlphaFoldDB" id="A0A4P6EQ82"/>
<dbReference type="Proteomes" id="UP000293995">
    <property type="component" value="Chromosome"/>
</dbReference>
<dbReference type="RefSeq" id="WP_129388776.1">
    <property type="nucleotide sequence ID" value="NZ_CP035494.1"/>
</dbReference>
<keyword evidence="4" id="KW-0969">Cilium</keyword>
<name>A0A4P6EQ82_9MICO</name>
<evidence type="ECO:0000313" key="4">
    <source>
        <dbReference type="EMBL" id="QAY60088.1"/>
    </source>
</evidence>
<dbReference type="KEGG" id="mprt:ET475_08860"/>
<keyword evidence="1" id="KW-0963">Cytoplasm</keyword>
<reference evidence="4 5" key="1">
    <citation type="submission" date="2019-01" db="EMBL/GenBank/DDBJ databases">
        <title>Genome sequencing of strain DFW100M-13.</title>
        <authorList>
            <person name="Heo J."/>
            <person name="Kim S.-J."/>
            <person name="Kim J.-S."/>
            <person name="Hong S.-B."/>
            <person name="Kwon S.-W."/>
        </authorList>
    </citation>
    <scope>NUCLEOTIDE SEQUENCE [LARGE SCALE GENOMIC DNA]</scope>
    <source>
        <strain evidence="4 5">DFW100M-13</strain>
    </source>
</reference>